<name>F7NHZ7_9FIRM</name>
<dbReference type="OrthoDB" id="1668121at2"/>
<dbReference type="InterPro" id="IPR047650">
    <property type="entry name" value="Transpos_IS110"/>
</dbReference>
<sequence>MQALLDCCCGVDVHRDSLQVCILKGVTDHPQEIHAEFHTLPADLEKFIQWLKRHQCYHVAMESTGVYWRPVYEAIEEHYPDCQSLMVVNAHHMRNLPGRKSDVKKTQR</sequence>
<dbReference type="GO" id="GO:0006313">
    <property type="term" value="P:DNA transposition"/>
    <property type="evidence" value="ECO:0007669"/>
    <property type="project" value="InterPro"/>
</dbReference>
<comment type="caution">
    <text evidence="2">The sequence shown here is derived from an EMBL/GenBank/DDBJ whole genome shotgun (WGS) entry which is preliminary data.</text>
</comment>
<feature type="domain" description="Transposase IS110-like N-terminal" evidence="1">
    <location>
        <begin position="9"/>
        <end position="105"/>
    </location>
</feature>
<accession>F7NHZ7</accession>
<dbReference type="PANTHER" id="PTHR33055">
    <property type="entry name" value="TRANSPOSASE FOR INSERTION SEQUENCE ELEMENT IS1111A"/>
    <property type="match status" value="1"/>
</dbReference>
<evidence type="ECO:0000259" key="1">
    <source>
        <dbReference type="Pfam" id="PF01548"/>
    </source>
</evidence>
<dbReference type="RefSeq" id="WP_004094631.1">
    <property type="nucleotide sequence ID" value="NZ_AFGF01000063.1"/>
</dbReference>
<dbReference type="Proteomes" id="UP000003240">
    <property type="component" value="Unassembled WGS sequence"/>
</dbReference>
<gene>
    <name evidence="2" type="ORF">ALO_08475</name>
</gene>
<protein>
    <submittedName>
        <fullName evidence="2">Transposase, IS111A/IS1328/IS1533</fullName>
    </submittedName>
</protein>
<proteinExistence type="predicted"/>
<dbReference type="Pfam" id="PF01548">
    <property type="entry name" value="DEDD_Tnp_IS110"/>
    <property type="match status" value="1"/>
</dbReference>
<reference evidence="2 3" key="1">
    <citation type="journal article" date="2011" name="EMBO J.">
        <title>Structural diversity of bacterial flagellar motors.</title>
        <authorList>
            <person name="Chen S."/>
            <person name="Beeby M."/>
            <person name="Murphy G.E."/>
            <person name="Leadbetter J.R."/>
            <person name="Hendrixson D.R."/>
            <person name="Briegel A."/>
            <person name="Li Z."/>
            <person name="Shi J."/>
            <person name="Tocheva E.I."/>
            <person name="Muller A."/>
            <person name="Dobro M.J."/>
            <person name="Jensen G.J."/>
        </authorList>
    </citation>
    <scope>NUCLEOTIDE SEQUENCE [LARGE SCALE GENOMIC DNA]</scope>
    <source>
        <strain evidence="2 3">DSM 6540</strain>
    </source>
</reference>
<organism evidence="2 3">
    <name type="scientific">Acetonema longum DSM 6540</name>
    <dbReference type="NCBI Taxonomy" id="1009370"/>
    <lineage>
        <taxon>Bacteria</taxon>
        <taxon>Bacillati</taxon>
        <taxon>Bacillota</taxon>
        <taxon>Negativicutes</taxon>
        <taxon>Acetonemataceae</taxon>
        <taxon>Acetonema</taxon>
    </lineage>
</organism>
<dbReference type="AlphaFoldDB" id="F7NHZ7"/>
<dbReference type="eggNOG" id="COG3547">
    <property type="taxonomic scope" value="Bacteria"/>
</dbReference>
<dbReference type="GO" id="GO:0004803">
    <property type="term" value="F:transposase activity"/>
    <property type="evidence" value="ECO:0007669"/>
    <property type="project" value="InterPro"/>
</dbReference>
<dbReference type="STRING" id="1009370.ALO_08475"/>
<evidence type="ECO:0000313" key="3">
    <source>
        <dbReference type="Proteomes" id="UP000003240"/>
    </source>
</evidence>
<evidence type="ECO:0000313" key="2">
    <source>
        <dbReference type="EMBL" id="EGO64338.1"/>
    </source>
</evidence>
<dbReference type="EMBL" id="AFGF01000063">
    <property type="protein sequence ID" value="EGO64338.1"/>
    <property type="molecule type" value="Genomic_DNA"/>
</dbReference>
<feature type="non-terminal residue" evidence="2">
    <location>
        <position position="108"/>
    </location>
</feature>
<dbReference type="GO" id="GO:0003677">
    <property type="term" value="F:DNA binding"/>
    <property type="evidence" value="ECO:0007669"/>
    <property type="project" value="InterPro"/>
</dbReference>
<keyword evidence="3" id="KW-1185">Reference proteome</keyword>
<dbReference type="InterPro" id="IPR002525">
    <property type="entry name" value="Transp_IS110-like_N"/>
</dbReference>